<dbReference type="Proteomes" id="UP000176300">
    <property type="component" value="Unassembled WGS sequence"/>
</dbReference>
<dbReference type="GO" id="GO:0004540">
    <property type="term" value="F:RNA nuclease activity"/>
    <property type="evidence" value="ECO:0007669"/>
    <property type="project" value="InterPro"/>
</dbReference>
<dbReference type="EMBL" id="MFQS01000024">
    <property type="protein sequence ID" value="OGH83000.1"/>
    <property type="molecule type" value="Genomic_DNA"/>
</dbReference>
<gene>
    <name evidence="2" type="ORF">A2373_00175</name>
</gene>
<evidence type="ECO:0000313" key="3">
    <source>
        <dbReference type="Proteomes" id="UP000176300"/>
    </source>
</evidence>
<accession>A0A1F6NGM1</accession>
<organism evidence="2 3">
    <name type="scientific">Candidatus Magasanikbacteria bacterium RIFOXYB1_FULL_40_15</name>
    <dbReference type="NCBI Taxonomy" id="1798697"/>
    <lineage>
        <taxon>Bacteria</taxon>
        <taxon>Candidatus Magasanikiibacteriota</taxon>
    </lineage>
</organism>
<sequence length="217" mass="25159">MDKKERVQIFIDGGNLYHLVFKKLNIKELDFSFEKFSDFLVNGRELTEFGKRFYIGTVREHEGDEYSKEAMSKQTKLFSVLKKDKWELKTSKLRSRLEKVIIDSRTVDYKKLHGKGVKFVEFNRMREKGIDVKIATDLIIGALDNKYDTAILVSSDSDLIPAIDIVKNRFNKKIEYVGFSVIDEADIENSTKPSLAMMGRTNIQRILVRSDLESFVI</sequence>
<dbReference type="InterPro" id="IPR021139">
    <property type="entry name" value="NYN"/>
</dbReference>
<dbReference type="Gene3D" id="3.40.50.1010">
    <property type="entry name" value="5'-nuclease"/>
    <property type="match status" value="1"/>
</dbReference>
<dbReference type="PANTHER" id="PTHR35458:SF8">
    <property type="entry name" value="SLR0650 PROTEIN"/>
    <property type="match status" value="1"/>
</dbReference>
<reference evidence="2 3" key="1">
    <citation type="journal article" date="2016" name="Nat. Commun.">
        <title>Thousands of microbial genomes shed light on interconnected biogeochemical processes in an aquifer system.</title>
        <authorList>
            <person name="Anantharaman K."/>
            <person name="Brown C.T."/>
            <person name="Hug L.A."/>
            <person name="Sharon I."/>
            <person name="Castelle C.J."/>
            <person name="Probst A.J."/>
            <person name="Thomas B.C."/>
            <person name="Singh A."/>
            <person name="Wilkins M.J."/>
            <person name="Karaoz U."/>
            <person name="Brodie E.L."/>
            <person name="Williams K.H."/>
            <person name="Hubbard S.S."/>
            <person name="Banfield J.F."/>
        </authorList>
    </citation>
    <scope>NUCLEOTIDE SEQUENCE [LARGE SCALE GENOMIC DNA]</scope>
</reference>
<proteinExistence type="predicted"/>
<dbReference type="InterPro" id="IPR047140">
    <property type="entry name" value="LabA"/>
</dbReference>
<comment type="caution">
    <text evidence="2">The sequence shown here is derived from an EMBL/GenBank/DDBJ whole genome shotgun (WGS) entry which is preliminary data.</text>
</comment>
<name>A0A1F6NGM1_9BACT</name>
<feature type="domain" description="NYN" evidence="1">
    <location>
        <begin position="6"/>
        <end position="183"/>
    </location>
</feature>
<dbReference type="AlphaFoldDB" id="A0A1F6NGM1"/>
<dbReference type="Pfam" id="PF01936">
    <property type="entry name" value="NYN"/>
    <property type="match status" value="1"/>
</dbReference>
<protein>
    <recommendedName>
        <fullName evidence="1">NYN domain-containing protein</fullName>
    </recommendedName>
</protein>
<evidence type="ECO:0000259" key="1">
    <source>
        <dbReference type="Pfam" id="PF01936"/>
    </source>
</evidence>
<dbReference type="PANTHER" id="PTHR35458">
    <property type="entry name" value="SLR0755 PROTEIN"/>
    <property type="match status" value="1"/>
</dbReference>
<evidence type="ECO:0000313" key="2">
    <source>
        <dbReference type="EMBL" id="OGH83000.1"/>
    </source>
</evidence>